<keyword evidence="2" id="KW-1185">Reference proteome</keyword>
<sequence>YVTVADADPGDTRVAQLLHASEDASRLLLHRRRDRLSQVSLAKQLGQRQLHWVPSSRFTHL</sequence>
<name>A0AAD8E8A1_DIPPU</name>
<accession>A0AAD8E8A1</accession>
<proteinExistence type="predicted"/>
<gene>
    <name evidence="1" type="ORF">L9F63_004033</name>
</gene>
<dbReference type="Proteomes" id="UP001233999">
    <property type="component" value="Unassembled WGS sequence"/>
</dbReference>
<organism evidence="1 2">
    <name type="scientific">Diploptera punctata</name>
    <name type="common">Pacific beetle cockroach</name>
    <dbReference type="NCBI Taxonomy" id="6984"/>
    <lineage>
        <taxon>Eukaryota</taxon>
        <taxon>Metazoa</taxon>
        <taxon>Ecdysozoa</taxon>
        <taxon>Arthropoda</taxon>
        <taxon>Hexapoda</taxon>
        <taxon>Insecta</taxon>
        <taxon>Pterygota</taxon>
        <taxon>Neoptera</taxon>
        <taxon>Polyneoptera</taxon>
        <taxon>Dictyoptera</taxon>
        <taxon>Blattodea</taxon>
        <taxon>Blaberoidea</taxon>
        <taxon>Blaberidae</taxon>
        <taxon>Diplopterinae</taxon>
        <taxon>Diploptera</taxon>
    </lineage>
</organism>
<evidence type="ECO:0000313" key="2">
    <source>
        <dbReference type="Proteomes" id="UP001233999"/>
    </source>
</evidence>
<protein>
    <submittedName>
        <fullName evidence="1">Uncharacterized protein</fullName>
    </submittedName>
</protein>
<dbReference type="EMBL" id="JASPKZ010008348">
    <property type="protein sequence ID" value="KAJ9580317.1"/>
    <property type="molecule type" value="Genomic_DNA"/>
</dbReference>
<feature type="non-terminal residue" evidence="1">
    <location>
        <position position="61"/>
    </location>
</feature>
<comment type="caution">
    <text evidence="1">The sequence shown here is derived from an EMBL/GenBank/DDBJ whole genome shotgun (WGS) entry which is preliminary data.</text>
</comment>
<evidence type="ECO:0000313" key="1">
    <source>
        <dbReference type="EMBL" id="KAJ9580317.1"/>
    </source>
</evidence>
<reference evidence="1" key="2">
    <citation type="submission" date="2023-05" db="EMBL/GenBank/DDBJ databases">
        <authorList>
            <person name="Fouks B."/>
        </authorList>
    </citation>
    <scope>NUCLEOTIDE SEQUENCE</scope>
    <source>
        <strain evidence="1">Stay&amp;Tobe</strain>
        <tissue evidence="1">Testes</tissue>
    </source>
</reference>
<dbReference type="AlphaFoldDB" id="A0AAD8E8A1"/>
<feature type="non-terminal residue" evidence="1">
    <location>
        <position position="1"/>
    </location>
</feature>
<reference evidence="1" key="1">
    <citation type="journal article" date="2023" name="IScience">
        <title>Live-bearing cockroach genome reveals convergent evolutionary mechanisms linked to viviparity in insects and beyond.</title>
        <authorList>
            <person name="Fouks B."/>
            <person name="Harrison M.C."/>
            <person name="Mikhailova A.A."/>
            <person name="Marchal E."/>
            <person name="English S."/>
            <person name="Carruthers M."/>
            <person name="Jennings E.C."/>
            <person name="Chiamaka E.L."/>
            <person name="Frigard R.A."/>
            <person name="Pippel M."/>
            <person name="Attardo G.M."/>
            <person name="Benoit J.B."/>
            <person name="Bornberg-Bauer E."/>
            <person name="Tobe S.S."/>
        </authorList>
    </citation>
    <scope>NUCLEOTIDE SEQUENCE</scope>
    <source>
        <strain evidence="1">Stay&amp;Tobe</strain>
    </source>
</reference>